<feature type="region of interest" description="Disordered" evidence="1">
    <location>
        <begin position="148"/>
        <end position="221"/>
    </location>
</feature>
<evidence type="ECO:0000313" key="3">
    <source>
        <dbReference type="Proteomes" id="UP000316726"/>
    </source>
</evidence>
<name>A0A5B8MJK3_9CHLO</name>
<accession>A0A5B8MJK3</accession>
<proteinExistence type="predicted"/>
<gene>
    <name evidence="2" type="ORF">A3770_03p20880</name>
</gene>
<dbReference type="Proteomes" id="UP000316726">
    <property type="component" value="Chromosome 3"/>
</dbReference>
<feature type="compositionally biased region" description="Basic residues" evidence="1">
    <location>
        <begin position="166"/>
        <end position="182"/>
    </location>
</feature>
<sequence>MVSTSLAKDLKRWWRQRHKLSAKEVRFLLYAVVALCLLVAYATTGDEASRLGVAESFAEHRREVSESFYDEEPPVVENMTSEAIDFGDEEHTVIIDLRPEDPTHKYLDPDAKVNRKNIKEAISSEGKEDELNVNGQFRGQYLSHMELGNSKKKARSRSQTISRVRANPHKTLSKKGSTRRSRSPYARGHTADTVYYQSGGGAKARGSRSRSAFHLDGHGTG</sequence>
<evidence type="ECO:0000313" key="2">
    <source>
        <dbReference type="EMBL" id="QDZ19570.1"/>
    </source>
</evidence>
<dbReference type="AlphaFoldDB" id="A0A5B8MJK3"/>
<dbReference type="EMBL" id="CP031036">
    <property type="protein sequence ID" value="QDZ19570.1"/>
    <property type="molecule type" value="Genomic_DNA"/>
</dbReference>
<evidence type="ECO:0000256" key="1">
    <source>
        <dbReference type="SAM" id="MobiDB-lite"/>
    </source>
</evidence>
<reference evidence="2 3" key="1">
    <citation type="submission" date="2018-07" db="EMBL/GenBank/DDBJ databases">
        <title>The complete nuclear genome of the prasinophyte Chloropicon primus (CCMP1205).</title>
        <authorList>
            <person name="Pombert J.-F."/>
            <person name="Otis C."/>
            <person name="Turmel M."/>
            <person name="Lemieux C."/>
        </authorList>
    </citation>
    <scope>NUCLEOTIDE SEQUENCE [LARGE SCALE GENOMIC DNA]</scope>
    <source>
        <strain evidence="2 3">CCMP1205</strain>
    </source>
</reference>
<organism evidence="2 3">
    <name type="scientific">Chloropicon primus</name>
    <dbReference type="NCBI Taxonomy" id="1764295"/>
    <lineage>
        <taxon>Eukaryota</taxon>
        <taxon>Viridiplantae</taxon>
        <taxon>Chlorophyta</taxon>
        <taxon>Chloropicophyceae</taxon>
        <taxon>Chloropicales</taxon>
        <taxon>Chloropicaceae</taxon>
        <taxon>Chloropicon</taxon>
    </lineage>
</organism>
<protein>
    <submittedName>
        <fullName evidence="2">Uncharacterized protein</fullName>
    </submittedName>
</protein>
<keyword evidence="3" id="KW-1185">Reference proteome</keyword>